<dbReference type="SUPFAM" id="SSF55821">
    <property type="entry name" value="YrdC/RibB"/>
    <property type="match status" value="1"/>
</dbReference>
<reference evidence="2" key="1">
    <citation type="journal article" date="2020" name="mSystems">
        <title>Genome- and Community-Level Interaction Insights into Carbon Utilization and Element Cycling Functions of Hydrothermarchaeota in Hydrothermal Sediment.</title>
        <authorList>
            <person name="Zhou Z."/>
            <person name="Liu Y."/>
            <person name="Xu W."/>
            <person name="Pan J."/>
            <person name="Luo Z.H."/>
            <person name="Li M."/>
        </authorList>
    </citation>
    <scope>NUCLEOTIDE SEQUENCE [LARGE SCALE GENOMIC DNA]</scope>
    <source>
        <strain evidence="2">HyVt-503</strain>
    </source>
</reference>
<dbReference type="NCBIfam" id="TIGR00057">
    <property type="entry name" value="L-threonylcarbamoyladenylate synthase"/>
    <property type="match status" value="1"/>
</dbReference>
<dbReference type="InterPro" id="IPR006070">
    <property type="entry name" value="Sua5-like_dom"/>
</dbReference>
<dbReference type="GO" id="GO:0003725">
    <property type="term" value="F:double-stranded RNA binding"/>
    <property type="evidence" value="ECO:0007669"/>
    <property type="project" value="InterPro"/>
</dbReference>
<dbReference type="InterPro" id="IPR017945">
    <property type="entry name" value="DHBP_synth_RibB-like_a/b_dom"/>
</dbReference>
<dbReference type="PANTHER" id="PTHR42828">
    <property type="entry name" value="DHBP SYNTHASE RIBB-LIKE ALPHA/BETA DOMAIN-CONTAINING PROTEIN"/>
    <property type="match status" value="1"/>
</dbReference>
<protein>
    <submittedName>
        <fullName evidence="2">Threonylcarbamoyl-AMP synthase</fullName>
    </submittedName>
</protein>
<organism evidence="2">
    <name type="scientific">Dissulfuribacter thermophilus</name>
    <dbReference type="NCBI Taxonomy" id="1156395"/>
    <lineage>
        <taxon>Bacteria</taxon>
        <taxon>Pseudomonadati</taxon>
        <taxon>Thermodesulfobacteriota</taxon>
        <taxon>Dissulfuribacteria</taxon>
        <taxon>Dissulfuribacterales</taxon>
        <taxon>Dissulfuribacteraceae</taxon>
        <taxon>Dissulfuribacter</taxon>
    </lineage>
</organism>
<name>A0A7V2WTJ2_9BACT</name>
<dbReference type="EMBL" id="DRND01000384">
    <property type="protein sequence ID" value="HFC47188.1"/>
    <property type="molecule type" value="Genomic_DNA"/>
</dbReference>
<feature type="domain" description="YrdC-like" evidence="1">
    <location>
        <begin position="12"/>
        <end position="196"/>
    </location>
</feature>
<gene>
    <name evidence="2" type="ORF">ENJ63_04825</name>
</gene>
<dbReference type="Pfam" id="PF01300">
    <property type="entry name" value="Sua5_yciO_yrdC"/>
    <property type="match status" value="1"/>
</dbReference>
<dbReference type="Gene3D" id="3.90.870.10">
    <property type="entry name" value="DHBP synthase"/>
    <property type="match status" value="1"/>
</dbReference>
<dbReference type="Proteomes" id="UP000885797">
    <property type="component" value="Unassembled WGS sequence"/>
</dbReference>
<dbReference type="PANTHER" id="PTHR42828:SF3">
    <property type="entry name" value="THREONYLCARBAMOYL-AMP SYNTHASE"/>
    <property type="match status" value="1"/>
</dbReference>
<dbReference type="PROSITE" id="PS51163">
    <property type="entry name" value="YRDC"/>
    <property type="match status" value="1"/>
</dbReference>
<evidence type="ECO:0000313" key="2">
    <source>
        <dbReference type="EMBL" id="HFC47188.1"/>
    </source>
</evidence>
<proteinExistence type="predicted"/>
<comment type="caution">
    <text evidence="2">The sequence shown here is derived from an EMBL/GenBank/DDBJ whole genome shotgun (WGS) entry which is preliminary data.</text>
</comment>
<accession>A0A7V2WTJ2</accession>
<evidence type="ECO:0000259" key="1">
    <source>
        <dbReference type="PROSITE" id="PS51163"/>
    </source>
</evidence>
<dbReference type="AlphaFoldDB" id="A0A7V2WTJ2"/>
<sequence>MIIEIDPKRINPRQIRRIAESLRDGGVIVYPTDTCYGIGADIFNKKAIERVYAIKGLPKNTPFSFVCPNLSDISRYAHVTDLAYRILKRFLPGPYTFVLRGSREVPKMMLTKRKTVGIRIPDHPVCLEIVSELGHPIISTSASYQGGEIVSDPREMADLAGDMIDFIVDSGIIIPEPSSVISLIDDEPVVLREGKGDCSLFM</sequence>
<dbReference type="InterPro" id="IPR052532">
    <property type="entry name" value="SUA5_domain"/>
</dbReference>